<dbReference type="InterPro" id="IPR028082">
    <property type="entry name" value="Peripla_BP_I"/>
</dbReference>
<comment type="similarity">
    <text evidence="2">Belongs to the bacterial solute-binding protein 2 family.</text>
</comment>
<keyword evidence="3" id="KW-0732">Signal</keyword>
<feature type="region of interest" description="Disordered" evidence="4">
    <location>
        <begin position="28"/>
        <end position="48"/>
    </location>
</feature>
<dbReference type="CDD" id="cd06309">
    <property type="entry name" value="PBP1_galactofuranose_YtfQ-like"/>
    <property type="match status" value="1"/>
</dbReference>
<keyword evidence="7" id="KW-1185">Reference proteome</keyword>
<dbReference type="PROSITE" id="PS51318">
    <property type="entry name" value="TAT"/>
    <property type="match status" value="1"/>
</dbReference>
<evidence type="ECO:0000256" key="2">
    <source>
        <dbReference type="ARBA" id="ARBA00007639"/>
    </source>
</evidence>
<proteinExistence type="inferred from homology"/>
<reference evidence="6 7" key="1">
    <citation type="submission" date="2023-01" db="EMBL/GenBank/DDBJ databases">
        <title>Minimal conservation of predation-associated metabolite biosynthetic gene clusters underscores biosynthetic potential of Myxococcota including descriptions for ten novel species: Archangium lansinium sp. nov., Myxococcus landrumus sp. nov., Nannocystis bai.</title>
        <authorList>
            <person name="Ahearne A."/>
            <person name="Stevens C."/>
            <person name="Dowd S."/>
        </authorList>
    </citation>
    <scope>NUCLEOTIDE SEQUENCE [LARGE SCALE GENOMIC DNA]</scope>
    <source>
        <strain evidence="6 7">WIWO2</strain>
    </source>
</reference>
<evidence type="ECO:0000256" key="3">
    <source>
        <dbReference type="ARBA" id="ARBA00022729"/>
    </source>
</evidence>
<dbReference type="EMBL" id="JAQNDK010000004">
    <property type="protein sequence ID" value="MDC0683018.1"/>
    <property type="molecule type" value="Genomic_DNA"/>
</dbReference>
<evidence type="ECO:0000313" key="6">
    <source>
        <dbReference type="EMBL" id="MDC0683018.1"/>
    </source>
</evidence>
<accession>A0ABT5CBJ7</accession>
<comment type="subcellular location">
    <subcellularLocation>
        <location evidence="1">Cell envelope</location>
    </subcellularLocation>
</comment>
<evidence type="ECO:0000259" key="5">
    <source>
        <dbReference type="Pfam" id="PF13407"/>
    </source>
</evidence>
<organism evidence="6 7">
    <name type="scientific">Sorangium atrum</name>
    <dbReference type="NCBI Taxonomy" id="2995308"/>
    <lineage>
        <taxon>Bacteria</taxon>
        <taxon>Pseudomonadati</taxon>
        <taxon>Myxococcota</taxon>
        <taxon>Polyangia</taxon>
        <taxon>Polyangiales</taxon>
        <taxon>Polyangiaceae</taxon>
        <taxon>Sorangium</taxon>
    </lineage>
</organism>
<dbReference type="Proteomes" id="UP001217485">
    <property type="component" value="Unassembled WGS sequence"/>
</dbReference>
<dbReference type="RefSeq" id="WP_272101168.1">
    <property type="nucleotide sequence ID" value="NZ_JAQNDK010000004.1"/>
</dbReference>
<evidence type="ECO:0000256" key="1">
    <source>
        <dbReference type="ARBA" id="ARBA00004196"/>
    </source>
</evidence>
<gene>
    <name evidence="6" type="ORF">POL72_35145</name>
</gene>
<dbReference type="Pfam" id="PF13407">
    <property type="entry name" value="Peripla_BP_4"/>
    <property type="match status" value="1"/>
</dbReference>
<dbReference type="InterPro" id="IPR006311">
    <property type="entry name" value="TAT_signal"/>
</dbReference>
<dbReference type="Gene3D" id="3.40.50.2300">
    <property type="match status" value="2"/>
</dbReference>
<dbReference type="PANTHER" id="PTHR46847:SF3">
    <property type="entry name" value="GALACTOFURANOSE-BINDING PROTEIN YTFQ"/>
    <property type="match status" value="1"/>
</dbReference>
<sequence>MNPQNHVSRRLFLAILGSASVAAGCSREESDAARASQKPASEADAAGRKPKKLSEIVVGFSQTGAESSWRIAHSKSIQEEAEKRHVQLLFADGQNVHNNQVNAVNGFITKGVDVIVIAPQESVGWKPTLKEAKRAGIPVVLTSRGVDAEEDLYETVMVADFVWEGRRAGEWLAKQTNGNARIIELVGTPAADVAVMRKTGFAEAIAKHPDMKIIASQSGDFTRTKGKAVMETLLAAHKGEINAVYAHNDDMALGAIQAIQAAGLKPGQDIQVISIDAVKPAFEAMMEGKLNATVECNPLHGPLLFDTIDKIVRGEKVPKRTIVPGQIFEREQAAAAIGSRPY</sequence>
<feature type="domain" description="Periplasmic binding protein" evidence="5">
    <location>
        <begin position="58"/>
        <end position="298"/>
    </location>
</feature>
<comment type="caution">
    <text evidence="6">The sequence shown here is derived from an EMBL/GenBank/DDBJ whole genome shotgun (WGS) entry which is preliminary data.</text>
</comment>
<name>A0ABT5CBJ7_9BACT</name>
<dbReference type="SUPFAM" id="SSF53822">
    <property type="entry name" value="Periplasmic binding protein-like I"/>
    <property type="match status" value="1"/>
</dbReference>
<evidence type="ECO:0000313" key="7">
    <source>
        <dbReference type="Proteomes" id="UP001217485"/>
    </source>
</evidence>
<dbReference type="PANTHER" id="PTHR46847">
    <property type="entry name" value="D-ALLOSE-BINDING PERIPLASMIC PROTEIN-RELATED"/>
    <property type="match status" value="1"/>
</dbReference>
<dbReference type="InterPro" id="IPR025997">
    <property type="entry name" value="SBP_2_dom"/>
</dbReference>
<evidence type="ECO:0000256" key="4">
    <source>
        <dbReference type="SAM" id="MobiDB-lite"/>
    </source>
</evidence>
<protein>
    <submittedName>
        <fullName evidence="6">ABC transporter substrate-binding protein</fullName>
    </submittedName>
</protein>